<evidence type="ECO:0000259" key="2">
    <source>
        <dbReference type="PROSITE" id="PS50076"/>
    </source>
</evidence>
<evidence type="ECO:0000313" key="4">
    <source>
        <dbReference type="Proteomes" id="UP000250043"/>
    </source>
</evidence>
<dbReference type="Gene3D" id="1.10.287.110">
    <property type="entry name" value="DnaJ domain"/>
    <property type="match status" value="1"/>
</dbReference>
<dbReference type="Proteomes" id="UP000250043">
    <property type="component" value="Unassembled WGS sequence"/>
</dbReference>
<protein>
    <submittedName>
        <fullName evidence="3">DnaJ-domain-containing protein</fullName>
    </submittedName>
</protein>
<feature type="compositionally biased region" description="Pro residues" evidence="1">
    <location>
        <begin position="85"/>
        <end position="97"/>
    </location>
</feature>
<dbReference type="PANTHER" id="PTHR43948">
    <property type="entry name" value="DNAJ HOMOLOG SUBFAMILY B"/>
    <property type="match status" value="1"/>
</dbReference>
<dbReference type="InterPro" id="IPR018253">
    <property type="entry name" value="DnaJ_domain_CS"/>
</dbReference>
<feature type="compositionally biased region" description="Low complexity" evidence="1">
    <location>
        <begin position="136"/>
        <end position="148"/>
    </location>
</feature>
<dbReference type="EMBL" id="KV722352">
    <property type="protein sequence ID" value="OCH93630.1"/>
    <property type="molecule type" value="Genomic_DNA"/>
</dbReference>
<dbReference type="Pfam" id="PF00226">
    <property type="entry name" value="DnaJ"/>
    <property type="match status" value="1"/>
</dbReference>
<dbReference type="InterPro" id="IPR001623">
    <property type="entry name" value="DnaJ_domain"/>
</dbReference>
<proteinExistence type="predicted"/>
<dbReference type="PANTHER" id="PTHR43948:SF10">
    <property type="entry name" value="MRJ, ISOFORM E"/>
    <property type="match status" value="1"/>
</dbReference>
<dbReference type="SUPFAM" id="SSF46565">
    <property type="entry name" value="Chaperone J-domain"/>
    <property type="match status" value="1"/>
</dbReference>
<reference evidence="3 4" key="1">
    <citation type="submission" date="2016-07" db="EMBL/GenBank/DDBJ databases">
        <title>Draft genome of the white-rot fungus Obba rivulosa 3A-2.</title>
        <authorList>
            <consortium name="DOE Joint Genome Institute"/>
            <person name="Miettinen O."/>
            <person name="Riley R."/>
            <person name="Acob R."/>
            <person name="Barry K."/>
            <person name="Cullen D."/>
            <person name="De Vries R."/>
            <person name="Hainaut M."/>
            <person name="Hatakka A."/>
            <person name="Henrissat B."/>
            <person name="Hilden K."/>
            <person name="Kuo R."/>
            <person name="Labutti K."/>
            <person name="Lipzen A."/>
            <person name="Makela M.R."/>
            <person name="Sandor L."/>
            <person name="Spatafora J.W."/>
            <person name="Grigoriev I.V."/>
            <person name="Hibbett D.S."/>
        </authorList>
    </citation>
    <scope>NUCLEOTIDE SEQUENCE [LARGE SCALE GENOMIC DNA]</scope>
    <source>
        <strain evidence="3 4">3A-2</strain>
    </source>
</reference>
<dbReference type="PRINTS" id="PR00625">
    <property type="entry name" value="JDOMAIN"/>
</dbReference>
<dbReference type="PROSITE" id="PS00636">
    <property type="entry name" value="DNAJ_1"/>
    <property type="match status" value="1"/>
</dbReference>
<organism evidence="3 4">
    <name type="scientific">Obba rivulosa</name>
    <dbReference type="NCBI Taxonomy" id="1052685"/>
    <lineage>
        <taxon>Eukaryota</taxon>
        <taxon>Fungi</taxon>
        <taxon>Dikarya</taxon>
        <taxon>Basidiomycota</taxon>
        <taxon>Agaricomycotina</taxon>
        <taxon>Agaricomycetes</taxon>
        <taxon>Polyporales</taxon>
        <taxon>Gelatoporiaceae</taxon>
        <taxon>Obba</taxon>
    </lineage>
</organism>
<feature type="domain" description="J" evidence="2">
    <location>
        <begin position="4"/>
        <end position="75"/>
    </location>
</feature>
<dbReference type="InterPro" id="IPR036869">
    <property type="entry name" value="J_dom_sf"/>
</dbReference>
<feature type="region of interest" description="Disordered" evidence="1">
    <location>
        <begin position="85"/>
        <end position="182"/>
    </location>
</feature>
<accession>A0A8E2DPZ7</accession>
<dbReference type="OrthoDB" id="442087at2759"/>
<feature type="compositionally biased region" description="Basic and acidic residues" evidence="1">
    <location>
        <begin position="103"/>
        <end position="135"/>
    </location>
</feature>
<keyword evidence="4" id="KW-1185">Reference proteome</keyword>
<dbReference type="SMART" id="SM00271">
    <property type="entry name" value="DnaJ"/>
    <property type="match status" value="1"/>
</dbReference>
<dbReference type="CDD" id="cd06257">
    <property type="entry name" value="DnaJ"/>
    <property type="match status" value="1"/>
</dbReference>
<dbReference type="AlphaFoldDB" id="A0A8E2DPZ7"/>
<sequence length="272" mass="30088">MSRTLYDILGVPRSASPEALRSAYRRAILASHPDKLPPSATPRDVEAAAARFHDVRTAYDVLADPAKRRAYDNGLDFLRRTAAFPPPPAFRAPPPDPAARARLQRERAAWAAQAERRHAERMREVADARRRRENEWAAARRASKGADAAGEEAGGGEGESGSREEEAEGEEAAGGETVARRLEDERAYRDALELELELAAAAREEREAELRMKRSAAAAAGGGGLGFPEMALLADEMLTELKRLNPEWEARREAVMRRRAERMQSERARAKV</sequence>
<gene>
    <name evidence="3" type="ORF">OBBRIDRAFT_857249</name>
</gene>
<name>A0A8E2DPZ7_9APHY</name>
<evidence type="ECO:0000256" key="1">
    <source>
        <dbReference type="SAM" id="MobiDB-lite"/>
    </source>
</evidence>
<evidence type="ECO:0000313" key="3">
    <source>
        <dbReference type="EMBL" id="OCH93630.1"/>
    </source>
</evidence>
<dbReference type="PROSITE" id="PS50076">
    <property type="entry name" value="DNAJ_2"/>
    <property type="match status" value="1"/>
</dbReference>